<name>A0ABU6VYY2_9FABA</name>
<dbReference type="EMBL" id="JASCZI010157948">
    <property type="protein sequence ID" value="MED6178830.1"/>
    <property type="molecule type" value="Genomic_DNA"/>
</dbReference>
<sequence length="91" mass="10696">MHNDDDNDESIQVLKENPPPQKSNKHREHIRSMLALAPQPCNKRMRDKKITDKRSASLNLPNKERVREVAMNFESHNPFFILFITHVHLAE</sequence>
<comment type="caution">
    <text evidence="2">The sequence shown here is derived from an EMBL/GenBank/DDBJ whole genome shotgun (WGS) entry which is preliminary data.</text>
</comment>
<keyword evidence="3" id="KW-1185">Reference proteome</keyword>
<organism evidence="2 3">
    <name type="scientific">Stylosanthes scabra</name>
    <dbReference type="NCBI Taxonomy" id="79078"/>
    <lineage>
        <taxon>Eukaryota</taxon>
        <taxon>Viridiplantae</taxon>
        <taxon>Streptophyta</taxon>
        <taxon>Embryophyta</taxon>
        <taxon>Tracheophyta</taxon>
        <taxon>Spermatophyta</taxon>
        <taxon>Magnoliopsida</taxon>
        <taxon>eudicotyledons</taxon>
        <taxon>Gunneridae</taxon>
        <taxon>Pentapetalae</taxon>
        <taxon>rosids</taxon>
        <taxon>fabids</taxon>
        <taxon>Fabales</taxon>
        <taxon>Fabaceae</taxon>
        <taxon>Papilionoideae</taxon>
        <taxon>50 kb inversion clade</taxon>
        <taxon>dalbergioids sensu lato</taxon>
        <taxon>Dalbergieae</taxon>
        <taxon>Pterocarpus clade</taxon>
        <taxon>Stylosanthes</taxon>
    </lineage>
</organism>
<evidence type="ECO:0000313" key="2">
    <source>
        <dbReference type="EMBL" id="MED6178830.1"/>
    </source>
</evidence>
<protein>
    <submittedName>
        <fullName evidence="2">Uncharacterized protein</fullName>
    </submittedName>
</protein>
<proteinExistence type="predicted"/>
<evidence type="ECO:0000256" key="1">
    <source>
        <dbReference type="SAM" id="MobiDB-lite"/>
    </source>
</evidence>
<reference evidence="2 3" key="1">
    <citation type="journal article" date="2023" name="Plants (Basel)">
        <title>Bridging the Gap: Combining Genomics and Transcriptomics Approaches to Understand Stylosanthes scabra, an Orphan Legume from the Brazilian Caatinga.</title>
        <authorList>
            <person name="Ferreira-Neto J.R.C."/>
            <person name="da Silva M.D."/>
            <person name="Binneck E."/>
            <person name="de Melo N.F."/>
            <person name="da Silva R.H."/>
            <person name="de Melo A.L.T.M."/>
            <person name="Pandolfi V."/>
            <person name="Bustamante F.O."/>
            <person name="Brasileiro-Vidal A.C."/>
            <person name="Benko-Iseppon A.M."/>
        </authorList>
    </citation>
    <scope>NUCLEOTIDE SEQUENCE [LARGE SCALE GENOMIC DNA]</scope>
    <source>
        <tissue evidence="2">Leaves</tissue>
    </source>
</reference>
<accession>A0ABU6VYY2</accession>
<evidence type="ECO:0000313" key="3">
    <source>
        <dbReference type="Proteomes" id="UP001341840"/>
    </source>
</evidence>
<dbReference type="Proteomes" id="UP001341840">
    <property type="component" value="Unassembled WGS sequence"/>
</dbReference>
<feature type="region of interest" description="Disordered" evidence="1">
    <location>
        <begin position="1"/>
        <end position="27"/>
    </location>
</feature>
<gene>
    <name evidence="2" type="ORF">PIB30_111241</name>
</gene>